<dbReference type="Pfam" id="PF24363">
    <property type="entry name" value="DUF7519"/>
    <property type="match status" value="1"/>
</dbReference>
<dbReference type="Proteomes" id="UP000662973">
    <property type="component" value="Chromosome"/>
</dbReference>
<feature type="transmembrane region" description="Helical" evidence="1">
    <location>
        <begin position="390"/>
        <end position="410"/>
    </location>
</feature>
<evidence type="ECO:0000256" key="1">
    <source>
        <dbReference type="SAM" id="Phobius"/>
    </source>
</evidence>
<dbReference type="AlphaFoldDB" id="A0A897N7X3"/>
<feature type="transmembrane region" description="Helical" evidence="1">
    <location>
        <begin position="60"/>
        <end position="85"/>
    </location>
</feature>
<feature type="transmembrane region" description="Helical" evidence="1">
    <location>
        <begin position="126"/>
        <end position="150"/>
    </location>
</feature>
<accession>A0A897N7X3</accession>
<feature type="transmembrane region" description="Helical" evidence="1">
    <location>
        <begin position="450"/>
        <end position="472"/>
    </location>
</feature>
<keyword evidence="1" id="KW-0812">Transmembrane</keyword>
<dbReference type="RefSeq" id="WP_229111534.1">
    <property type="nucleotide sequence ID" value="NZ_CP064788.1"/>
</dbReference>
<organism evidence="2 3">
    <name type="scientific">Halapricum desulfuricans</name>
    <dbReference type="NCBI Taxonomy" id="2841257"/>
    <lineage>
        <taxon>Archaea</taxon>
        <taxon>Methanobacteriati</taxon>
        <taxon>Methanobacteriota</taxon>
        <taxon>Stenosarchaea group</taxon>
        <taxon>Halobacteria</taxon>
        <taxon>Halobacteriales</taxon>
        <taxon>Haloarculaceae</taxon>
        <taxon>Halapricum</taxon>
    </lineage>
</organism>
<keyword evidence="3" id="KW-1185">Reference proteome</keyword>
<feature type="transmembrane region" description="Helical" evidence="1">
    <location>
        <begin position="221"/>
        <end position="238"/>
    </location>
</feature>
<feature type="transmembrane region" description="Helical" evidence="1">
    <location>
        <begin position="266"/>
        <end position="285"/>
    </location>
</feature>
<gene>
    <name evidence="2" type="ORF">HSR122_0965</name>
</gene>
<feature type="transmembrane region" description="Helical" evidence="1">
    <location>
        <begin position="91"/>
        <end position="114"/>
    </location>
</feature>
<dbReference type="KEGG" id="hds:HSR122_0965"/>
<dbReference type="EMBL" id="CP064788">
    <property type="protein sequence ID" value="QSG08368.1"/>
    <property type="molecule type" value="Genomic_DNA"/>
</dbReference>
<dbReference type="InterPro" id="IPR055941">
    <property type="entry name" value="DUF7519"/>
</dbReference>
<feature type="transmembrane region" description="Helical" evidence="1">
    <location>
        <begin position="416"/>
        <end position="438"/>
    </location>
</feature>
<feature type="transmembrane region" description="Helical" evidence="1">
    <location>
        <begin position="170"/>
        <end position="189"/>
    </location>
</feature>
<feature type="transmembrane region" description="Helical" evidence="1">
    <location>
        <begin position="484"/>
        <end position="503"/>
    </location>
</feature>
<feature type="transmembrane region" description="Helical" evidence="1">
    <location>
        <begin position="297"/>
        <end position="316"/>
    </location>
</feature>
<keyword evidence="1" id="KW-0472">Membrane</keyword>
<protein>
    <submittedName>
        <fullName evidence="2">Putative membrane protein</fullName>
    </submittedName>
</protein>
<name>A0A897N7X3_9EURY</name>
<sequence>MIDQRPTRFSTVIAVAVPVAATAALVRAVGLERQTAYAAIGAVAVAIVLGLLATERLRPVGAALVGPVFPVVALAVIAGGGIALVGQLRNALPIGSAFVVGGAALTAFGAVLAVRDSLSRDVLARAVASGLRATAVMGLAMAVALSIRFAPVRSEAATALEGLAGWVFEPTAAFPLASFLTLSIAVLYLTRATVRALPLAALLGDRLADARETLKQADRTLKLSIMALVATALGALLLEVTAPDPYVWVPDGVEGVLGTLTGSTQLRQLLVAVLVVDGLLLASATSLKRAYRGSGRAALLAVVPYFGGGVVVAAVVRYREPFVSTLVEQALNRLPAQLASPFDALVSRLVAVYGEAALALMIVTALSGLTLVVLLALFVSSALGLLADRAGGVALAASGTVLTTAFAATIGVDLRLALAGAVGAFIAWDVGSFGAGLGRELGARASTARIELVHGGATVLVGIGAVGMTIAADRSLESVGVSETLAVPALVAATVGLLLLVIASR</sequence>
<keyword evidence="1" id="KW-1133">Transmembrane helix</keyword>
<proteinExistence type="predicted"/>
<feature type="transmembrane region" description="Helical" evidence="1">
    <location>
        <begin position="12"/>
        <end position="30"/>
    </location>
</feature>
<feature type="transmembrane region" description="Helical" evidence="1">
    <location>
        <begin position="36"/>
        <end position="53"/>
    </location>
</feature>
<reference evidence="2 3" key="1">
    <citation type="submission" date="2020-11" db="EMBL/GenBank/DDBJ databases">
        <title>Carbohydrate-dependent, anaerobic sulfur respiration: A novel catabolism in halophilic archaea.</title>
        <authorList>
            <person name="Sorokin D.Y."/>
            <person name="Messina E."/>
            <person name="Smedile F."/>
            <person name="La Cono V."/>
            <person name="Hallsworth J.E."/>
            <person name="Yakimov M.M."/>
        </authorList>
    </citation>
    <scope>NUCLEOTIDE SEQUENCE [LARGE SCALE GENOMIC DNA]</scope>
    <source>
        <strain evidence="2 3">HSR12-2</strain>
    </source>
</reference>
<feature type="transmembrane region" description="Helical" evidence="1">
    <location>
        <begin position="356"/>
        <end position="378"/>
    </location>
</feature>
<dbReference type="GeneID" id="68851616"/>
<evidence type="ECO:0000313" key="3">
    <source>
        <dbReference type="Proteomes" id="UP000662973"/>
    </source>
</evidence>
<evidence type="ECO:0000313" key="2">
    <source>
        <dbReference type="EMBL" id="QSG08368.1"/>
    </source>
</evidence>